<dbReference type="HAMAP" id="MF_01148">
    <property type="entry name" value="Lnt"/>
    <property type="match status" value="1"/>
</dbReference>
<dbReference type="Pfam" id="PF20154">
    <property type="entry name" value="LNT_N"/>
    <property type="match status" value="1"/>
</dbReference>
<dbReference type="Proteomes" id="UP000281128">
    <property type="component" value="Unassembled WGS sequence"/>
</dbReference>
<dbReference type="PANTHER" id="PTHR38686:SF1">
    <property type="entry name" value="APOLIPOPROTEIN N-ACYLTRANSFERASE"/>
    <property type="match status" value="1"/>
</dbReference>
<gene>
    <name evidence="9 11" type="primary">lnt</name>
    <name evidence="11" type="ORF">D6850_04715</name>
</gene>
<dbReference type="CDD" id="cd07571">
    <property type="entry name" value="ALP_N-acyl_transferase"/>
    <property type="match status" value="1"/>
</dbReference>
<dbReference type="PANTHER" id="PTHR38686">
    <property type="entry name" value="APOLIPOPROTEIN N-ACYLTRANSFERASE"/>
    <property type="match status" value="1"/>
</dbReference>
<dbReference type="InterPro" id="IPR045378">
    <property type="entry name" value="LNT_N"/>
</dbReference>
<feature type="transmembrane region" description="Helical" evidence="9">
    <location>
        <begin position="170"/>
        <end position="194"/>
    </location>
</feature>
<feature type="transmembrane region" description="Helical" evidence="9">
    <location>
        <begin position="41"/>
        <end position="58"/>
    </location>
</feature>
<comment type="catalytic activity">
    <reaction evidence="9">
        <text>N-terminal S-1,2-diacyl-sn-glyceryl-L-cysteinyl-[lipoprotein] + a glycerophospholipid = N-acyl-S-1,2-diacyl-sn-glyceryl-L-cysteinyl-[lipoprotein] + a 2-acyl-sn-glycero-3-phospholipid + H(+)</text>
        <dbReference type="Rhea" id="RHEA:48228"/>
        <dbReference type="Rhea" id="RHEA-COMP:14681"/>
        <dbReference type="Rhea" id="RHEA-COMP:14684"/>
        <dbReference type="ChEBI" id="CHEBI:15378"/>
        <dbReference type="ChEBI" id="CHEBI:136912"/>
        <dbReference type="ChEBI" id="CHEBI:140656"/>
        <dbReference type="ChEBI" id="CHEBI:140657"/>
        <dbReference type="ChEBI" id="CHEBI:140660"/>
        <dbReference type="EC" id="2.3.1.269"/>
    </reaction>
</comment>
<protein>
    <recommendedName>
        <fullName evidence="9">Apolipoprotein N-acyltransferase</fullName>
        <shortName evidence="9">ALP N-acyltransferase</shortName>
        <ecNumber evidence="9">2.3.1.269</ecNumber>
    </recommendedName>
</protein>
<dbReference type="PROSITE" id="PS50263">
    <property type="entry name" value="CN_HYDROLASE"/>
    <property type="match status" value="1"/>
</dbReference>
<reference evidence="11 12" key="1">
    <citation type="submission" date="2018-09" db="EMBL/GenBank/DDBJ databases">
        <title>Roseovarius spongiae sp. nov., isolated from a marine sponge.</title>
        <authorList>
            <person name="Zhuang L."/>
            <person name="Luo L."/>
        </authorList>
    </citation>
    <scope>NUCLEOTIDE SEQUENCE [LARGE SCALE GENOMIC DNA]</scope>
    <source>
        <strain evidence="11 12">HN-E21</strain>
    </source>
</reference>
<dbReference type="GO" id="GO:0005886">
    <property type="term" value="C:plasma membrane"/>
    <property type="evidence" value="ECO:0007669"/>
    <property type="project" value="UniProtKB-SubCell"/>
</dbReference>
<comment type="similarity">
    <text evidence="2 9">Belongs to the CN hydrolase family. Apolipoprotein N-acyltransferase subfamily.</text>
</comment>
<feature type="transmembrane region" description="Helical" evidence="9">
    <location>
        <begin position="201"/>
        <end position="218"/>
    </location>
</feature>
<feature type="transmembrane region" description="Helical" evidence="9">
    <location>
        <begin position="135"/>
        <end position="158"/>
    </location>
</feature>
<keyword evidence="4 9" id="KW-0808">Transferase</keyword>
<evidence type="ECO:0000256" key="2">
    <source>
        <dbReference type="ARBA" id="ARBA00010065"/>
    </source>
</evidence>
<keyword evidence="7 9" id="KW-0472">Membrane</keyword>
<keyword evidence="8 9" id="KW-0012">Acyltransferase</keyword>
<keyword evidence="6 9" id="KW-1133">Transmembrane helix</keyword>
<keyword evidence="11" id="KW-0449">Lipoprotein</keyword>
<evidence type="ECO:0000313" key="11">
    <source>
        <dbReference type="EMBL" id="RKF16843.1"/>
    </source>
</evidence>
<comment type="pathway">
    <text evidence="9">Protein modification; lipoprotein biosynthesis (N-acyl transfer).</text>
</comment>
<feature type="transmembrane region" description="Helical" evidence="9">
    <location>
        <begin position="99"/>
        <end position="123"/>
    </location>
</feature>
<dbReference type="Pfam" id="PF00795">
    <property type="entry name" value="CN_hydrolase"/>
    <property type="match status" value="1"/>
</dbReference>
<comment type="subcellular location">
    <subcellularLocation>
        <location evidence="1 9">Cell membrane</location>
        <topology evidence="1 9">Multi-pass membrane protein</topology>
    </subcellularLocation>
</comment>
<proteinExistence type="inferred from homology"/>
<dbReference type="AlphaFoldDB" id="A0A3A8AWT3"/>
<dbReference type="InterPro" id="IPR036526">
    <property type="entry name" value="C-N_Hydrolase_sf"/>
</dbReference>
<dbReference type="RefSeq" id="WP_121164246.1">
    <property type="nucleotide sequence ID" value="NZ_RAPE01000001.1"/>
</dbReference>
<dbReference type="EMBL" id="RAPE01000001">
    <property type="protein sequence ID" value="RKF16843.1"/>
    <property type="molecule type" value="Genomic_DNA"/>
</dbReference>
<dbReference type="UniPathway" id="UPA00666"/>
<dbReference type="GO" id="GO:0042158">
    <property type="term" value="P:lipoprotein biosynthetic process"/>
    <property type="evidence" value="ECO:0007669"/>
    <property type="project" value="UniProtKB-UniRule"/>
</dbReference>
<dbReference type="Gene3D" id="3.60.110.10">
    <property type="entry name" value="Carbon-nitrogen hydrolase"/>
    <property type="match status" value="1"/>
</dbReference>
<evidence type="ECO:0000256" key="9">
    <source>
        <dbReference type="HAMAP-Rule" id="MF_01148"/>
    </source>
</evidence>
<feature type="domain" description="CN hydrolase" evidence="10">
    <location>
        <begin position="237"/>
        <end position="475"/>
    </location>
</feature>
<evidence type="ECO:0000256" key="3">
    <source>
        <dbReference type="ARBA" id="ARBA00022475"/>
    </source>
</evidence>
<evidence type="ECO:0000256" key="1">
    <source>
        <dbReference type="ARBA" id="ARBA00004651"/>
    </source>
</evidence>
<keyword evidence="3 9" id="KW-1003">Cell membrane</keyword>
<dbReference type="SUPFAM" id="SSF56317">
    <property type="entry name" value="Carbon-nitrogen hydrolase"/>
    <property type="match status" value="1"/>
</dbReference>
<evidence type="ECO:0000256" key="7">
    <source>
        <dbReference type="ARBA" id="ARBA00023136"/>
    </source>
</evidence>
<comment type="function">
    <text evidence="9">Catalyzes the phospholipid dependent N-acylation of the N-terminal cysteine of apolipoprotein, the last step in lipoprotein maturation.</text>
</comment>
<dbReference type="GO" id="GO:0016410">
    <property type="term" value="F:N-acyltransferase activity"/>
    <property type="evidence" value="ECO:0007669"/>
    <property type="project" value="UniProtKB-UniRule"/>
</dbReference>
<keyword evidence="12" id="KW-1185">Reference proteome</keyword>
<dbReference type="OrthoDB" id="9804277at2"/>
<sequence>MTELTARQAWLAAGLSGLAPWRRWLLCAALGALAGLGQAPLGLWPLTLLALAGLYGVFAQGWRPWQAAAIGLAAGTGYFLVTLSWIIEPFLVDIARHGWMAPFALIFAALGFGLFWGGAFGLARLVGRGSAAGNAVAWIAAGVLAEWLRGVLWTGFPWAQTGHVWIGTPVMHWAAVGGALLLCVITLWGAAALWQVIGGRRLIGAAALVPLLAAYVVGPELTTPTVTRADAPVVRLVQPNAAQRDKWDAAKMRGFFERMVAYTGADAPPDLVVWPETSVPVLLNDADGALARIAQAARGAPVVLGFQRREGTRYYNTAVLLGADGDEAARYDKHHLVPFGEYMPFGETLARFGIHGLAATEGAGFSAGPGPQLMTAPGVGRMLPLICYEGIFARDVAAAPERPDMLLMITNDAWFGRVSGPYQHLAQARLRSVEQGLPMVRVANTGVSAVIDARGRITARIPLNEAGWIDAPIPPAAAPTPYARAGGDWPMLTLALLALAVAGVAVRARAAPGA</sequence>
<dbReference type="NCBIfam" id="TIGR00546">
    <property type="entry name" value="lnt"/>
    <property type="match status" value="1"/>
</dbReference>
<feature type="transmembrane region" description="Helical" evidence="9">
    <location>
        <begin position="65"/>
        <end position="87"/>
    </location>
</feature>
<comment type="caution">
    <text evidence="11">The sequence shown here is derived from an EMBL/GenBank/DDBJ whole genome shotgun (WGS) entry which is preliminary data.</text>
</comment>
<evidence type="ECO:0000256" key="5">
    <source>
        <dbReference type="ARBA" id="ARBA00022692"/>
    </source>
</evidence>
<evidence type="ECO:0000256" key="8">
    <source>
        <dbReference type="ARBA" id="ARBA00023315"/>
    </source>
</evidence>
<evidence type="ECO:0000256" key="4">
    <source>
        <dbReference type="ARBA" id="ARBA00022679"/>
    </source>
</evidence>
<dbReference type="InterPro" id="IPR004563">
    <property type="entry name" value="Apolipo_AcylTrfase"/>
</dbReference>
<evidence type="ECO:0000313" key="12">
    <source>
        <dbReference type="Proteomes" id="UP000281128"/>
    </source>
</evidence>
<dbReference type="InterPro" id="IPR003010">
    <property type="entry name" value="C-N_Hydrolase"/>
</dbReference>
<organism evidence="11 12">
    <name type="scientific">Roseovarius spongiae</name>
    <dbReference type="NCBI Taxonomy" id="2320272"/>
    <lineage>
        <taxon>Bacteria</taxon>
        <taxon>Pseudomonadati</taxon>
        <taxon>Pseudomonadota</taxon>
        <taxon>Alphaproteobacteria</taxon>
        <taxon>Rhodobacterales</taxon>
        <taxon>Roseobacteraceae</taxon>
        <taxon>Roseovarius</taxon>
    </lineage>
</organism>
<name>A0A3A8AWT3_9RHOB</name>
<dbReference type="EC" id="2.3.1.269" evidence="9"/>
<evidence type="ECO:0000256" key="6">
    <source>
        <dbReference type="ARBA" id="ARBA00022989"/>
    </source>
</evidence>
<keyword evidence="5 9" id="KW-0812">Transmembrane</keyword>
<evidence type="ECO:0000259" key="10">
    <source>
        <dbReference type="PROSITE" id="PS50263"/>
    </source>
</evidence>
<accession>A0A3A8AWT3</accession>